<comment type="caution">
    <text evidence="2">The sequence shown here is derived from an EMBL/GenBank/DDBJ whole genome shotgun (WGS) entry which is preliminary data.</text>
</comment>
<accession>A0A7X1B4Y0</accession>
<dbReference type="Proteomes" id="UP000526501">
    <property type="component" value="Unassembled WGS sequence"/>
</dbReference>
<gene>
    <name evidence="2" type="ORF">H5P27_06785</name>
</gene>
<feature type="chain" id="PRO_5031215991" evidence="1">
    <location>
        <begin position="18"/>
        <end position="145"/>
    </location>
</feature>
<sequence length="145" mass="16535">MKIIFAVCSLLAVSLTAAEEPYLAEGTYTTDDMVGFNTWLEVSVRDDNFIAYLTMFSCIIEEDGEVETWGREIKGKIVTNESGRANFRSVDELPWPLEFEFKRKGKDRFVVFAKVTEKDKIRTEKIVFKKESNQAAHTTPAIAPR</sequence>
<keyword evidence="3" id="KW-1185">Reference proteome</keyword>
<keyword evidence="1" id="KW-0732">Signal</keyword>
<evidence type="ECO:0000256" key="1">
    <source>
        <dbReference type="SAM" id="SignalP"/>
    </source>
</evidence>
<name>A0A7X1B4Y0_9BACT</name>
<proteinExistence type="predicted"/>
<feature type="signal peptide" evidence="1">
    <location>
        <begin position="1"/>
        <end position="17"/>
    </location>
</feature>
<evidence type="ECO:0000313" key="2">
    <source>
        <dbReference type="EMBL" id="MBC2605744.1"/>
    </source>
</evidence>
<organism evidence="2 3">
    <name type="scientific">Pelagicoccus albus</name>
    <dbReference type="NCBI Taxonomy" id="415222"/>
    <lineage>
        <taxon>Bacteria</taxon>
        <taxon>Pseudomonadati</taxon>
        <taxon>Verrucomicrobiota</taxon>
        <taxon>Opitutia</taxon>
        <taxon>Puniceicoccales</taxon>
        <taxon>Pelagicoccaceae</taxon>
        <taxon>Pelagicoccus</taxon>
    </lineage>
</organism>
<protein>
    <submittedName>
        <fullName evidence="2">Uncharacterized protein</fullName>
    </submittedName>
</protein>
<dbReference type="EMBL" id="JACHVC010000006">
    <property type="protein sequence ID" value="MBC2605744.1"/>
    <property type="molecule type" value="Genomic_DNA"/>
</dbReference>
<dbReference type="AlphaFoldDB" id="A0A7X1B4Y0"/>
<dbReference type="RefSeq" id="WP_185659609.1">
    <property type="nucleotide sequence ID" value="NZ_CAWPOO010000006.1"/>
</dbReference>
<evidence type="ECO:0000313" key="3">
    <source>
        <dbReference type="Proteomes" id="UP000526501"/>
    </source>
</evidence>
<reference evidence="2 3" key="1">
    <citation type="submission" date="2020-07" db="EMBL/GenBank/DDBJ databases">
        <authorList>
            <person name="Feng X."/>
        </authorList>
    </citation>
    <scope>NUCLEOTIDE SEQUENCE [LARGE SCALE GENOMIC DNA]</scope>
    <source>
        <strain evidence="2 3">JCM23202</strain>
    </source>
</reference>